<gene>
    <name evidence="1" type="ORF">E5336_04790</name>
</gene>
<sequence length="282" mass="32637">MSKGKTFVFVDTENVGHAMPTKIPKTMKAYFYIKDKNILPKVYPSCMHKRIKLIDLATRATKTKNEMDLALVTQLSIAIAKHGKKRKYVVLSNDKGYDYPIHLLRQSYGVDLNRVCCSLDEYIGQLTGDVKDQPEEKPEPAAAQPEPKRPESVETKPLEEIIYDPGLFARCDDFDAYRRAQKNAQKKQFRKYRQMYRGGSNLWIEYDPYANVWVPFACGVPIETVKPNQDPEKVCAAITKWKTEAEQQEEPTVKKPLPKKRPKKKPRPKKVERKRPLHEIPF</sequence>
<dbReference type="EMBL" id="SRYG01000007">
    <property type="protein sequence ID" value="TGY66379.1"/>
    <property type="molecule type" value="Genomic_DNA"/>
</dbReference>
<dbReference type="Proteomes" id="UP000308836">
    <property type="component" value="Unassembled WGS sequence"/>
</dbReference>
<evidence type="ECO:0000313" key="1">
    <source>
        <dbReference type="EMBL" id="TGY66379.1"/>
    </source>
</evidence>
<organism evidence="1 2">
    <name type="scientific">Dubosiella muris</name>
    <dbReference type="NCBI Taxonomy" id="3038133"/>
    <lineage>
        <taxon>Bacteria</taxon>
        <taxon>Bacillati</taxon>
        <taxon>Bacillota</taxon>
        <taxon>Erysipelotrichia</taxon>
        <taxon>Erysipelotrichales</taxon>
        <taxon>Erysipelotrichaceae</taxon>
        <taxon>Dubosiella</taxon>
    </lineage>
</organism>
<accession>A0AC61R9I0</accession>
<evidence type="ECO:0000313" key="2">
    <source>
        <dbReference type="Proteomes" id="UP000308836"/>
    </source>
</evidence>
<name>A0AC61R9I0_9FIRM</name>
<reference evidence="1" key="1">
    <citation type="submission" date="2019-04" db="EMBL/GenBank/DDBJ databases">
        <title>Microbes associate with the intestines of laboratory mice.</title>
        <authorList>
            <person name="Navarre W."/>
            <person name="Wong E."/>
            <person name="Huang K."/>
            <person name="Tropini C."/>
            <person name="Ng K."/>
            <person name="Yu B."/>
        </authorList>
    </citation>
    <scope>NUCLEOTIDE SEQUENCE</scope>
    <source>
        <strain evidence="1">NM09_H32</strain>
    </source>
</reference>
<protein>
    <submittedName>
        <fullName evidence="1">Uncharacterized protein</fullName>
    </submittedName>
</protein>
<proteinExistence type="predicted"/>
<comment type="caution">
    <text evidence="1">The sequence shown here is derived from an EMBL/GenBank/DDBJ whole genome shotgun (WGS) entry which is preliminary data.</text>
</comment>
<keyword evidence="2" id="KW-1185">Reference proteome</keyword>